<protein>
    <recommendedName>
        <fullName evidence="3">ArsR family transcriptional regulator</fullName>
    </recommendedName>
</protein>
<keyword evidence="2" id="KW-1185">Reference proteome</keyword>
<gene>
    <name evidence="1" type="ORF">Pta02_74190</name>
</gene>
<dbReference type="EMBL" id="BOOK01000068">
    <property type="protein sequence ID" value="GII05411.1"/>
    <property type="molecule type" value="Genomic_DNA"/>
</dbReference>
<accession>A0A8J3WX19</accession>
<name>A0A8J3WX19_9ACTN</name>
<sequence length="42" mass="4447">MLRTAGLIGSERRGTWVYYRIVSAAVARLGALSTPLSEPAGV</sequence>
<dbReference type="AlphaFoldDB" id="A0A8J3WX19"/>
<proteinExistence type="predicted"/>
<dbReference type="RefSeq" id="WP_307837518.1">
    <property type="nucleotide sequence ID" value="NZ_BOOK01000068.1"/>
</dbReference>
<comment type="caution">
    <text evidence="1">The sequence shown here is derived from an EMBL/GenBank/DDBJ whole genome shotgun (WGS) entry which is preliminary data.</text>
</comment>
<organism evidence="1 2">
    <name type="scientific">Planobispora takensis</name>
    <dbReference type="NCBI Taxonomy" id="1367882"/>
    <lineage>
        <taxon>Bacteria</taxon>
        <taxon>Bacillati</taxon>
        <taxon>Actinomycetota</taxon>
        <taxon>Actinomycetes</taxon>
        <taxon>Streptosporangiales</taxon>
        <taxon>Streptosporangiaceae</taxon>
        <taxon>Planobispora</taxon>
    </lineage>
</organism>
<dbReference type="InterPro" id="IPR036388">
    <property type="entry name" value="WH-like_DNA-bd_sf"/>
</dbReference>
<dbReference type="Gene3D" id="1.10.10.10">
    <property type="entry name" value="Winged helix-like DNA-binding domain superfamily/Winged helix DNA-binding domain"/>
    <property type="match status" value="1"/>
</dbReference>
<evidence type="ECO:0000313" key="1">
    <source>
        <dbReference type="EMBL" id="GII05411.1"/>
    </source>
</evidence>
<dbReference type="Proteomes" id="UP000634476">
    <property type="component" value="Unassembled WGS sequence"/>
</dbReference>
<reference evidence="1" key="1">
    <citation type="submission" date="2021-01" db="EMBL/GenBank/DDBJ databases">
        <title>Whole genome shotgun sequence of Planobispora takensis NBRC 109077.</title>
        <authorList>
            <person name="Komaki H."/>
            <person name="Tamura T."/>
        </authorList>
    </citation>
    <scope>NUCLEOTIDE SEQUENCE</scope>
    <source>
        <strain evidence="1">NBRC 109077</strain>
    </source>
</reference>
<evidence type="ECO:0000313" key="2">
    <source>
        <dbReference type="Proteomes" id="UP000634476"/>
    </source>
</evidence>
<evidence type="ECO:0008006" key="3">
    <source>
        <dbReference type="Google" id="ProtNLM"/>
    </source>
</evidence>